<organism evidence="10 11">
    <name type="scientific">Candidatus Aquarickettsia rohweri</name>
    <dbReference type="NCBI Taxonomy" id="2602574"/>
    <lineage>
        <taxon>Bacteria</taxon>
        <taxon>Pseudomonadati</taxon>
        <taxon>Pseudomonadota</taxon>
        <taxon>Alphaproteobacteria</taxon>
        <taxon>Rickettsiales</taxon>
        <taxon>Candidatus Midichloriaceae</taxon>
        <taxon>Candidatus Aquarickettsia</taxon>
    </lineage>
</organism>
<evidence type="ECO:0000256" key="7">
    <source>
        <dbReference type="ARBA" id="ARBA00023010"/>
    </source>
</evidence>
<dbReference type="PANTHER" id="PTHR33910">
    <property type="entry name" value="PROTEIN TRANSLOCASE SUBUNIT SECE"/>
    <property type="match status" value="1"/>
</dbReference>
<dbReference type="GO" id="GO:0043952">
    <property type="term" value="P:protein transport by the Sec complex"/>
    <property type="evidence" value="ECO:0007669"/>
    <property type="project" value="TreeGrafter"/>
</dbReference>
<keyword evidence="2" id="KW-0813">Transport</keyword>
<evidence type="ECO:0000313" key="10">
    <source>
        <dbReference type="EMBL" id="RST68921.1"/>
    </source>
</evidence>
<dbReference type="GO" id="GO:0005886">
    <property type="term" value="C:plasma membrane"/>
    <property type="evidence" value="ECO:0007669"/>
    <property type="project" value="TreeGrafter"/>
</dbReference>
<evidence type="ECO:0000256" key="6">
    <source>
        <dbReference type="ARBA" id="ARBA00022989"/>
    </source>
</evidence>
<dbReference type="GO" id="GO:0009306">
    <property type="term" value="P:protein secretion"/>
    <property type="evidence" value="ECO:0007669"/>
    <property type="project" value="InterPro"/>
</dbReference>
<dbReference type="Gene3D" id="1.20.5.1030">
    <property type="entry name" value="Preprotein translocase secy subunit"/>
    <property type="match status" value="1"/>
</dbReference>
<dbReference type="InterPro" id="IPR038379">
    <property type="entry name" value="SecE_sf"/>
</dbReference>
<keyword evidence="11" id="KW-1185">Reference proteome</keyword>
<proteinExistence type="predicted"/>
<keyword evidence="4 9" id="KW-0812">Transmembrane</keyword>
<dbReference type="GO" id="GO:0008320">
    <property type="term" value="F:protein transmembrane transporter activity"/>
    <property type="evidence" value="ECO:0007669"/>
    <property type="project" value="InterPro"/>
</dbReference>
<feature type="transmembrane region" description="Helical" evidence="9">
    <location>
        <begin position="37"/>
        <end position="57"/>
    </location>
</feature>
<dbReference type="OrthoDB" id="9812738at2"/>
<keyword evidence="5" id="KW-0653">Protein transport</keyword>
<keyword evidence="7" id="KW-0811">Translocation</keyword>
<dbReference type="GO" id="GO:0006605">
    <property type="term" value="P:protein targeting"/>
    <property type="evidence" value="ECO:0007669"/>
    <property type="project" value="InterPro"/>
</dbReference>
<evidence type="ECO:0000256" key="8">
    <source>
        <dbReference type="ARBA" id="ARBA00023136"/>
    </source>
</evidence>
<dbReference type="Pfam" id="PF00584">
    <property type="entry name" value="SecE"/>
    <property type="match status" value="1"/>
</dbReference>
<name>A0A429XQB5_9RICK</name>
<protein>
    <submittedName>
        <fullName evidence="10">Preprotein translocase subunit SecE</fullName>
    </submittedName>
</protein>
<keyword evidence="6 9" id="KW-1133">Transmembrane helix</keyword>
<dbReference type="NCBIfam" id="TIGR00964">
    <property type="entry name" value="secE_bact"/>
    <property type="match status" value="1"/>
</dbReference>
<dbReference type="AlphaFoldDB" id="A0A429XQB5"/>
<dbReference type="InterPro" id="IPR001901">
    <property type="entry name" value="Translocase_SecE/Sec61-g"/>
</dbReference>
<dbReference type="Proteomes" id="UP000279470">
    <property type="component" value="Unassembled WGS sequence"/>
</dbReference>
<gene>
    <name evidence="10" type="primary">secE</name>
    <name evidence="10" type="ORF">EIC27_02535</name>
</gene>
<evidence type="ECO:0000313" key="11">
    <source>
        <dbReference type="Proteomes" id="UP000279470"/>
    </source>
</evidence>
<dbReference type="InterPro" id="IPR005807">
    <property type="entry name" value="SecE_bac"/>
</dbReference>
<dbReference type="EMBL" id="RXFM01000025">
    <property type="protein sequence ID" value="RST68921.1"/>
    <property type="molecule type" value="Genomic_DNA"/>
</dbReference>
<evidence type="ECO:0000256" key="5">
    <source>
        <dbReference type="ARBA" id="ARBA00022927"/>
    </source>
</evidence>
<evidence type="ECO:0000256" key="9">
    <source>
        <dbReference type="SAM" id="Phobius"/>
    </source>
</evidence>
<sequence length="73" mass="8405">MIYFKLNQVKISKLINFINEIRFEGHKVSWPNLKDTVTSSLLVFFTVIISSLFFLMIDGAIYKTINYVLTLGG</sequence>
<comment type="caution">
    <text evidence="10">The sequence shown here is derived from an EMBL/GenBank/DDBJ whole genome shotgun (WGS) entry which is preliminary data.</text>
</comment>
<accession>A0A429XQB5</accession>
<evidence type="ECO:0000256" key="2">
    <source>
        <dbReference type="ARBA" id="ARBA00022448"/>
    </source>
</evidence>
<dbReference type="PANTHER" id="PTHR33910:SF1">
    <property type="entry name" value="PROTEIN TRANSLOCASE SUBUNIT SECE"/>
    <property type="match status" value="1"/>
</dbReference>
<comment type="subcellular location">
    <subcellularLocation>
        <location evidence="1">Membrane</location>
    </subcellularLocation>
</comment>
<evidence type="ECO:0000256" key="4">
    <source>
        <dbReference type="ARBA" id="ARBA00022692"/>
    </source>
</evidence>
<keyword evidence="3" id="KW-1003">Cell membrane</keyword>
<keyword evidence="8 9" id="KW-0472">Membrane</keyword>
<evidence type="ECO:0000256" key="1">
    <source>
        <dbReference type="ARBA" id="ARBA00004370"/>
    </source>
</evidence>
<reference evidence="11" key="1">
    <citation type="submission" date="2018-11" db="EMBL/GenBank/DDBJ databases">
        <title>Phylogenetic, genomic, and biogeographic characterization of a novel and ubiquitous marine invertebrate-associated Rickettsiales parasite, Candidatus Marinoinvertebrata rohwerii, gen. nov., sp. nov.</title>
        <authorList>
            <person name="Klinges J.G."/>
            <person name="Rosales S.M."/>
            <person name="Mcminds R."/>
            <person name="Shaver E.C."/>
            <person name="Shantz A."/>
            <person name="Peters E.C."/>
            <person name="Burkepile D.E."/>
            <person name="Silliman B.R."/>
            <person name="Vega Thurber R.L."/>
        </authorList>
    </citation>
    <scope>NUCLEOTIDE SEQUENCE [LARGE SCALE GENOMIC DNA]</scope>
    <source>
        <strain evidence="11">a_cerv_44</strain>
    </source>
</reference>
<evidence type="ECO:0000256" key="3">
    <source>
        <dbReference type="ARBA" id="ARBA00022475"/>
    </source>
</evidence>
<dbReference type="GO" id="GO:0006886">
    <property type="term" value="P:intracellular protein transport"/>
    <property type="evidence" value="ECO:0007669"/>
    <property type="project" value="InterPro"/>
</dbReference>